<feature type="region of interest" description="Disordered" evidence="1">
    <location>
        <begin position="1"/>
        <end position="68"/>
    </location>
</feature>
<gene>
    <name evidence="2" type="ORF">EYF80_059842</name>
</gene>
<dbReference type="EMBL" id="SRLO01004952">
    <property type="protein sequence ID" value="TNN30009.1"/>
    <property type="molecule type" value="Genomic_DNA"/>
</dbReference>
<accession>A0A4Z2EMK6</accession>
<evidence type="ECO:0000313" key="2">
    <source>
        <dbReference type="EMBL" id="TNN30009.1"/>
    </source>
</evidence>
<feature type="compositionally biased region" description="Polar residues" evidence="1">
    <location>
        <begin position="12"/>
        <end position="22"/>
    </location>
</feature>
<sequence>MRPLRAHVGISTIRTESGSARRTSPGEPRQENLAVDLAVDRLRGPPRPGSPPHGAALLNEDSSCTRTS</sequence>
<name>A0A4Z2EMK6_9TELE</name>
<dbReference type="Proteomes" id="UP000314294">
    <property type="component" value="Unassembled WGS sequence"/>
</dbReference>
<reference evidence="2 3" key="1">
    <citation type="submission" date="2019-03" db="EMBL/GenBank/DDBJ databases">
        <title>First draft genome of Liparis tanakae, snailfish: a comprehensive survey of snailfish specific genes.</title>
        <authorList>
            <person name="Kim W."/>
            <person name="Song I."/>
            <person name="Jeong J.-H."/>
            <person name="Kim D."/>
            <person name="Kim S."/>
            <person name="Ryu S."/>
            <person name="Song J.Y."/>
            <person name="Lee S.K."/>
        </authorList>
    </citation>
    <scope>NUCLEOTIDE SEQUENCE [LARGE SCALE GENOMIC DNA]</scope>
    <source>
        <tissue evidence="2">Muscle</tissue>
    </source>
</reference>
<organism evidence="2 3">
    <name type="scientific">Liparis tanakae</name>
    <name type="common">Tanaka's snailfish</name>
    <dbReference type="NCBI Taxonomy" id="230148"/>
    <lineage>
        <taxon>Eukaryota</taxon>
        <taxon>Metazoa</taxon>
        <taxon>Chordata</taxon>
        <taxon>Craniata</taxon>
        <taxon>Vertebrata</taxon>
        <taxon>Euteleostomi</taxon>
        <taxon>Actinopterygii</taxon>
        <taxon>Neopterygii</taxon>
        <taxon>Teleostei</taxon>
        <taxon>Neoteleostei</taxon>
        <taxon>Acanthomorphata</taxon>
        <taxon>Eupercaria</taxon>
        <taxon>Perciformes</taxon>
        <taxon>Cottioidei</taxon>
        <taxon>Cottales</taxon>
        <taxon>Liparidae</taxon>
        <taxon>Liparis</taxon>
    </lineage>
</organism>
<protein>
    <submittedName>
        <fullName evidence="2">Uncharacterized protein</fullName>
    </submittedName>
</protein>
<proteinExistence type="predicted"/>
<dbReference type="AlphaFoldDB" id="A0A4Z2EMK6"/>
<keyword evidence="3" id="KW-1185">Reference proteome</keyword>
<evidence type="ECO:0000313" key="3">
    <source>
        <dbReference type="Proteomes" id="UP000314294"/>
    </source>
</evidence>
<comment type="caution">
    <text evidence="2">The sequence shown here is derived from an EMBL/GenBank/DDBJ whole genome shotgun (WGS) entry which is preliminary data.</text>
</comment>
<evidence type="ECO:0000256" key="1">
    <source>
        <dbReference type="SAM" id="MobiDB-lite"/>
    </source>
</evidence>